<evidence type="ECO:0000259" key="3">
    <source>
        <dbReference type="PROSITE" id="PS51176"/>
    </source>
</evidence>
<protein>
    <submittedName>
        <fullName evidence="4">Prephenate dehydrogenase</fullName>
        <ecNumber evidence="4">1.3.1.121</ecNumber>
    </submittedName>
</protein>
<evidence type="ECO:0000313" key="4">
    <source>
        <dbReference type="EMBL" id="MDH6281132.1"/>
    </source>
</evidence>
<dbReference type="SUPFAM" id="SSF51735">
    <property type="entry name" value="NAD(P)-binding Rossmann-fold domains"/>
    <property type="match status" value="1"/>
</dbReference>
<dbReference type="InterPro" id="IPR003099">
    <property type="entry name" value="Prephen_DH"/>
</dbReference>
<dbReference type="InterPro" id="IPR008927">
    <property type="entry name" value="6-PGluconate_DH-like_C_sf"/>
</dbReference>
<dbReference type="Gene3D" id="3.40.50.720">
    <property type="entry name" value="NAD(P)-binding Rossmann-like Domain"/>
    <property type="match status" value="1"/>
</dbReference>
<name>A0ABT6M9Z5_9NOCA</name>
<sequence length="305" mass="30776">MTTRAETGAVRVAVVGGAGAVGAMLADLARSGGDDVIVIDRVRPDGDPAALVADVTAPSESVRAALAGADVVVLAVPETVAVGAVPVVDRAMPHGALLVETLSVKTRIHRTLREGAADRPALGINPMFAPGLGVTGRPVAAVVHNGGPAVDRFLGAVAGWGGRVVRLDAAEHDRVTAATQALTHAAVLAFGLALADAGVGSDELAATAPPPHTTMLALLARVGAGAPEVYHDIQAGNPDAAAARKALAAALARLSETVERGDERAFADLMAEAVRPLGDGLAEYRAMCAAMFEQLRDRPPEGGPP</sequence>
<dbReference type="InterPro" id="IPR036291">
    <property type="entry name" value="NAD(P)-bd_dom_sf"/>
</dbReference>
<comment type="similarity">
    <text evidence="1">Belongs to the prephenate/arogenate dehydrogenase family.</text>
</comment>
<dbReference type="PANTHER" id="PTHR21363:SF0">
    <property type="entry name" value="PREPHENATE DEHYDROGENASE [NADP(+)]"/>
    <property type="match status" value="1"/>
</dbReference>
<dbReference type="EC" id="1.3.1.121" evidence="4"/>
<keyword evidence="2 4" id="KW-0560">Oxidoreductase</keyword>
<organism evidence="4 5">
    <name type="scientific">Prescottella agglutinans</name>
    <dbReference type="NCBI Taxonomy" id="1644129"/>
    <lineage>
        <taxon>Bacteria</taxon>
        <taxon>Bacillati</taxon>
        <taxon>Actinomycetota</taxon>
        <taxon>Actinomycetes</taxon>
        <taxon>Mycobacteriales</taxon>
        <taxon>Nocardiaceae</taxon>
        <taxon>Prescottella</taxon>
    </lineage>
</organism>
<evidence type="ECO:0000313" key="5">
    <source>
        <dbReference type="Proteomes" id="UP001160334"/>
    </source>
</evidence>
<keyword evidence="5" id="KW-1185">Reference proteome</keyword>
<dbReference type="SUPFAM" id="SSF48179">
    <property type="entry name" value="6-phosphogluconate dehydrogenase C-terminal domain-like"/>
    <property type="match status" value="1"/>
</dbReference>
<comment type="caution">
    <text evidence="4">The sequence shown here is derived from an EMBL/GenBank/DDBJ whole genome shotgun (WGS) entry which is preliminary data.</text>
</comment>
<dbReference type="InterPro" id="IPR050812">
    <property type="entry name" value="Preph/Arog_dehydrog"/>
</dbReference>
<reference evidence="4 5" key="1">
    <citation type="submission" date="2023-04" db="EMBL/GenBank/DDBJ databases">
        <title>Forest soil microbial communities from Buena Vista Peninsula, Colon Province, Panama.</title>
        <authorList>
            <person name="Bouskill N."/>
        </authorList>
    </citation>
    <scope>NUCLEOTIDE SEQUENCE [LARGE SCALE GENOMIC DNA]</scope>
    <source>
        <strain evidence="4 5">CFH S0262</strain>
    </source>
</reference>
<evidence type="ECO:0000256" key="2">
    <source>
        <dbReference type="ARBA" id="ARBA00023002"/>
    </source>
</evidence>
<dbReference type="PROSITE" id="PS51176">
    <property type="entry name" value="PDH_ADH"/>
    <property type="match status" value="1"/>
</dbReference>
<dbReference type="GO" id="GO:0016491">
    <property type="term" value="F:oxidoreductase activity"/>
    <property type="evidence" value="ECO:0007669"/>
    <property type="project" value="UniProtKB-KW"/>
</dbReference>
<dbReference type="InterPro" id="IPR028939">
    <property type="entry name" value="P5C_Rdtase_cat_N"/>
</dbReference>
<evidence type="ECO:0000256" key="1">
    <source>
        <dbReference type="ARBA" id="ARBA00007964"/>
    </source>
</evidence>
<feature type="domain" description="Prephenate/arogenate dehydrogenase" evidence="3">
    <location>
        <begin position="10"/>
        <end position="288"/>
    </location>
</feature>
<accession>A0ABT6M9Z5</accession>
<gene>
    <name evidence="4" type="ORF">M2280_002352</name>
</gene>
<dbReference type="EMBL" id="JARXVC010000005">
    <property type="protein sequence ID" value="MDH6281132.1"/>
    <property type="molecule type" value="Genomic_DNA"/>
</dbReference>
<dbReference type="Pfam" id="PF20463">
    <property type="entry name" value="PDH_C"/>
    <property type="match status" value="1"/>
</dbReference>
<dbReference type="InterPro" id="IPR046825">
    <property type="entry name" value="PDH_C"/>
</dbReference>
<dbReference type="Pfam" id="PF03807">
    <property type="entry name" value="F420_oxidored"/>
    <property type="match status" value="1"/>
</dbReference>
<proteinExistence type="inferred from homology"/>
<dbReference type="PANTHER" id="PTHR21363">
    <property type="entry name" value="PREPHENATE DEHYDROGENASE"/>
    <property type="match status" value="1"/>
</dbReference>
<dbReference type="Gene3D" id="1.10.3660.10">
    <property type="entry name" value="6-phosphogluconate dehydrogenase C-terminal like domain"/>
    <property type="match status" value="1"/>
</dbReference>
<dbReference type="Proteomes" id="UP001160334">
    <property type="component" value="Unassembled WGS sequence"/>
</dbReference>
<dbReference type="RefSeq" id="WP_280760466.1">
    <property type="nucleotide sequence ID" value="NZ_JARXVC010000005.1"/>
</dbReference>